<feature type="domain" description="NAD(P)-binding" evidence="1">
    <location>
        <begin position="7"/>
        <end position="308"/>
    </location>
</feature>
<accession>A0A1F5MJ89</accession>
<evidence type="ECO:0000259" key="1">
    <source>
        <dbReference type="Pfam" id="PF16363"/>
    </source>
</evidence>
<dbReference type="AlphaFoldDB" id="A0A1F5MJ89"/>
<dbReference type="InterPro" id="IPR036291">
    <property type="entry name" value="NAD(P)-bd_dom_sf"/>
</dbReference>
<dbReference type="SUPFAM" id="SSF51735">
    <property type="entry name" value="NAD(P)-binding Rossmann-fold domains"/>
    <property type="match status" value="1"/>
</dbReference>
<evidence type="ECO:0000313" key="2">
    <source>
        <dbReference type="EMBL" id="OGE65446.1"/>
    </source>
</evidence>
<dbReference type="PRINTS" id="PR01713">
    <property type="entry name" value="NUCEPIMERASE"/>
</dbReference>
<protein>
    <recommendedName>
        <fullName evidence="1">NAD(P)-binding domain-containing protein</fullName>
    </recommendedName>
</protein>
<proteinExistence type="predicted"/>
<dbReference type="Gene3D" id="3.40.50.720">
    <property type="entry name" value="NAD(P)-binding Rossmann-like Domain"/>
    <property type="match status" value="1"/>
</dbReference>
<dbReference type="EMBL" id="MFDO01000018">
    <property type="protein sequence ID" value="OGE65446.1"/>
    <property type="molecule type" value="Genomic_DNA"/>
</dbReference>
<organism evidence="2 3">
    <name type="scientific">Candidatus Daviesbacteria bacterium RIFCSPLOWO2_01_FULL_40_24</name>
    <dbReference type="NCBI Taxonomy" id="1797787"/>
    <lineage>
        <taxon>Bacteria</taxon>
        <taxon>Candidatus Daviesiibacteriota</taxon>
    </lineage>
</organism>
<evidence type="ECO:0000313" key="3">
    <source>
        <dbReference type="Proteomes" id="UP000178017"/>
    </source>
</evidence>
<dbReference type="InterPro" id="IPR016040">
    <property type="entry name" value="NAD(P)-bd_dom"/>
</dbReference>
<comment type="caution">
    <text evidence="2">The sequence shown here is derived from an EMBL/GenBank/DDBJ whole genome shotgun (WGS) entry which is preliminary data.</text>
</comment>
<dbReference type="Pfam" id="PF16363">
    <property type="entry name" value="GDP_Man_Dehyd"/>
    <property type="match status" value="1"/>
</dbReference>
<gene>
    <name evidence="2" type="ORF">A3B49_00985</name>
</gene>
<dbReference type="PANTHER" id="PTHR43000">
    <property type="entry name" value="DTDP-D-GLUCOSE 4,6-DEHYDRATASE-RELATED"/>
    <property type="match status" value="1"/>
</dbReference>
<reference evidence="2 3" key="1">
    <citation type="journal article" date="2016" name="Nat. Commun.">
        <title>Thousands of microbial genomes shed light on interconnected biogeochemical processes in an aquifer system.</title>
        <authorList>
            <person name="Anantharaman K."/>
            <person name="Brown C.T."/>
            <person name="Hug L.A."/>
            <person name="Sharon I."/>
            <person name="Castelle C.J."/>
            <person name="Probst A.J."/>
            <person name="Thomas B.C."/>
            <person name="Singh A."/>
            <person name="Wilkins M.J."/>
            <person name="Karaoz U."/>
            <person name="Brodie E.L."/>
            <person name="Williams K.H."/>
            <person name="Hubbard S.S."/>
            <person name="Banfield J.F."/>
        </authorList>
    </citation>
    <scope>NUCLEOTIDE SEQUENCE [LARGE SCALE GENOMIC DNA]</scope>
</reference>
<sequence>MKNKVAFVTGAAGFIGSSLVDRLLLEKYYVYGLDNLSKGSLKNLKLAKNNNNFEFIKGAVEDSILIRKLIKNIQPNIIFHLASGNLLTSLQDPIQDLRTTCVGVINILQSQRDYCLTSTLIHSSTGSVYGQPKYQPQDESHPLEPVSPYGISKMAAERYIDLWSNLFGIKAVMLRYYNVYGPRQNFSTTGGVIPIFIDKALRNQPLTIEGTGDQERCFTYVDDVVEANVKAATTPLALGEIFNIGTTEITTIKQLADIVLKTTQSISGISSVPRRLGDIDRFQPNISKASETLGYTPQVFLKEGIQKTVEWFNQIDK</sequence>
<dbReference type="Proteomes" id="UP000178017">
    <property type="component" value="Unassembled WGS sequence"/>
</dbReference>
<name>A0A1F5MJ89_9BACT</name>